<feature type="compositionally biased region" description="Basic and acidic residues" evidence="1">
    <location>
        <begin position="558"/>
        <end position="567"/>
    </location>
</feature>
<feature type="compositionally biased region" description="Polar residues" evidence="1">
    <location>
        <begin position="452"/>
        <end position="463"/>
    </location>
</feature>
<evidence type="ECO:0000313" key="3">
    <source>
        <dbReference type="Proteomes" id="UP000580250"/>
    </source>
</evidence>
<feature type="compositionally biased region" description="Low complexity" evidence="1">
    <location>
        <begin position="943"/>
        <end position="965"/>
    </location>
</feature>
<proteinExistence type="predicted"/>
<feature type="compositionally biased region" description="Polar residues" evidence="1">
    <location>
        <begin position="269"/>
        <end position="282"/>
    </location>
</feature>
<accession>A0A6V7XVX6</accession>
<sequence>MTSCVGYAWRYLEQRAAQNSSTQPPKREYSFVVESDEDDESLLGFMKNVVTHKELIPPPTYLSDHRQLQIRRNQIAGRINVGGVSSDPNSTGLPRQKQNTDVAMTANAFSDLDAIAEMGAGADDQDSQSQISGQNTPCLPHFNSDCPQIMTQQPQAVNQSTKDFDQRLSRINQISGIQQQNSLLQLSPLEQQRMSAYRQQQQKLLAGVSSYRMMQQNQSILPQSGPEVFDFDDSSNFTGAINSPSYQSPGGRCRGRGRRGGGNVGDRQLSFSSLETESTPASPSDFLASGKKRGVSGQRKPRKPRTREIALASDEKLAFSYQQVPFQTPPYQRQQSVLQQQVSMSGHLNYNISSNEEEVRSRMMTEYEMAACESFSSDEEMDPPPPPRNLHRESTETEKDNQQGEKSKIKAKHSGSCESQMDETSQRKINEEFSLAEFSKQQISSSSNNQSYEKPQQQKQHLINSQLTSTTSSSSSNSASVASSPPQQRQSELNNLHKISGDFSKDSRKTSKTSLKEIEDLKEIKQEIKINSAKSFSPFPEYYFEDSSTQNIKKEYLTESKEEENKNKILQRQPSVTTIKPATEVKTKNKNSKIKEKEPKKLSNQSSTEDLINKKAKIVLKIKPQREGGGGIQQQQSKINTNNSSSSPSSSSSSSISTSINISQPTTTTFQQAIEQQPIARLSSSGAPPSKFKQQQQKSGGIKRPAIEEIIENVKLKKSKKEGKNSPTQQLKQQQQSNIKNVKENNKNKEAFPQIAATPFPSLKNFKIPKVVETDPAPPPPPPQQQQNFSQPKTEQQQNQRNFSGEGGGRINKYSTESSSNNPSSSSSYGGGAGDYNSRKYGEKKGTTTANNWDTKTQQQTNYLPQHIRQQKGPVKPSKHPNVNDSNRNKKFTGGPPNPHNERRGHPPSGPTINRTQQQQPSQQQKYYSSTPQQRDIPNSGFSQNWQSYTNQQQQQQSHIQQNPQILTFSSQRNWPTNQIPQGRPKTNILRYEVNLPQQAGNSPQVDDGQLQIVDEE</sequence>
<feature type="region of interest" description="Disordered" evidence="1">
    <location>
        <begin position="239"/>
        <end position="306"/>
    </location>
</feature>
<feature type="compositionally biased region" description="Polar residues" evidence="1">
    <location>
        <begin position="568"/>
        <end position="580"/>
    </location>
</feature>
<organism evidence="2 3">
    <name type="scientific">Meloidogyne enterolobii</name>
    <name type="common">Root-knot nematode worm</name>
    <name type="synonym">Meloidogyne mayaguensis</name>
    <dbReference type="NCBI Taxonomy" id="390850"/>
    <lineage>
        <taxon>Eukaryota</taxon>
        <taxon>Metazoa</taxon>
        <taxon>Ecdysozoa</taxon>
        <taxon>Nematoda</taxon>
        <taxon>Chromadorea</taxon>
        <taxon>Rhabditida</taxon>
        <taxon>Tylenchina</taxon>
        <taxon>Tylenchomorpha</taxon>
        <taxon>Tylenchoidea</taxon>
        <taxon>Meloidogynidae</taxon>
        <taxon>Meloidogyninae</taxon>
        <taxon>Meloidogyne</taxon>
    </lineage>
</organism>
<feature type="compositionally biased region" description="Basic and acidic residues" evidence="1">
    <location>
        <begin position="837"/>
        <end position="846"/>
    </location>
</feature>
<feature type="compositionally biased region" description="Low complexity" evidence="1">
    <location>
        <begin position="464"/>
        <end position="491"/>
    </location>
</feature>
<dbReference type="Proteomes" id="UP000580250">
    <property type="component" value="Unassembled WGS sequence"/>
</dbReference>
<dbReference type="EMBL" id="CAJEWN010002376">
    <property type="protein sequence ID" value="CAD2203361.1"/>
    <property type="molecule type" value="Genomic_DNA"/>
</dbReference>
<feature type="compositionally biased region" description="Low complexity" evidence="1">
    <location>
        <begin position="814"/>
        <end position="828"/>
    </location>
</feature>
<feature type="compositionally biased region" description="Polar residues" evidence="1">
    <location>
        <begin position="793"/>
        <end position="803"/>
    </location>
</feature>
<name>A0A6V7XVX6_MELEN</name>
<feature type="compositionally biased region" description="Polar residues" evidence="1">
    <location>
        <begin position="847"/>
        <end position="864"/>
    </location>
</feature>
<evidence type="ECO:0000256" key="1">
    <source>
        <dbReference type="SAM" id="MobiDB-lite"/>
    </source>
</evidence>
<feature type="compositionally biased region" description="Basic and acidic residues" evidence="1">
    <location>
        <begin position="390"/>
        <end position="408"/>
    </location>
</feature>
<dbReference type="AlphaFoldDB" id="A0A6V7XVX6"/>
<protein>
    <submittedName>
        <fullName evidence="2">Uncharacterized protein</fullName>
    </submittedName>
</protein>
<comment type="caution">
    <text evidence="2">The sequence shown here is derived from an EMBL/GenBank/DDBJ whole genome shotgun (WGS) entry which is preliminary data.</text>
</comment>
<feature type="region of interest" description="Disordered" evidence="1">
    <location>
        <begin position="373"/>
        <end position="515"/>
    </location>
</feature>
<feature type="compositionally biased region" description="Basic residues" evidence="1">
    <location>
        <begin position="290"/>
        <end position="305"/>
    </location>
</feature>
<feature type="region of interest" description="Disordered" evidence="1">
    <location>
        <begin position="622"/>
        <end position="1017"/>
    </location>
</feature>
<feature type="compositionally biased region" description="Polar residues" evidence="1">
    <location>
        <begin position="239"/>
        <end position="248"/>
    </location>
</feature>
<feature type="compositionally biased region" description="Basic and acidic residues" evidence="1">
    <location>
        <begin position="499"/>
        <end position="515"/>
    </location>
</feature>
<feature type="compositionally biased region" description="Low complexity" evidence="1">
    <location>
        <begin position="439"/>
        <end position="451"/>
    </location>
</feature>
<feature type="compositionally biased region" description="Low complexity" evidence="1">
    <location>
        <begin position="633"/>
        <end position="669"/>
    </location>
</feature>
<evidence type="ECO:0000313" key="2">
    <source>
        <dbReference type="EMBL" id="CAD2203361.1"/>
    </source>
</evidence>
<dbReference type="OrthoDB" id="5902044at2759"/>
<feature type="compositionally biased region" description="Basic and acidic residues" evidence="1">
    <location>
        <begin position="583"/>
        <end position="601"/>
    </location>
</feature>
<feature type="region of interest" description="Disordered" evidence="1">
    <location>
        <begin position="558"/>
        <end position="609"/>
    </location>
</feature>
<reference evidence="2 3" key="1">
    <citation type="submission" date="2020-08" db="EMBL/GenBank/DDBJ databases">
        <authorList>
            <person name="Koutsovoulos G."/>
            <person name="Danchin GJ E."/>
        </authorList>
    </citation>
    <scope>NUCLEOTIDE SEQUENCE [LARGE SCALE GENOMIC DNA]</scope>
</reference>
<feature type="compositionally biased region" description="Polar residues" evidence="1">
    <location>
        <begin position="996"/>
        <end position="1005"/>
    </location>
</feature>
<gene>
    <name evidence="2" type="ORF">MENT_LOCUS57047</name>
</gene>
<feature type="compositionally biased region" description="Polar residues" evidence="1">
    <location>
        <begin position="966"/>
        <end position="981"/>
    </location>
</feature>
<feature type="compositionally biased region" description="Low complexity" evidence="1">
    <location>
        <begin position="916"/>
        <end position="934"/>
    </location>
</feature>
<feature type="compositionally biased region" description="Basic and acidic residues" evidence="1">
    <location>
        <begin position="741"/>
        <end position="750"/>
    </location>
</feature>